<evidence type="ECO:0008006" key="4">
    <source>
        <dbReference type="Google" id="ProtNLM"/>
    </source>
</evidence>
<sequence>MLKPVLLILLLPLPALADTSPRCAVLAQKALSGWAQVLSAQDAGTEKDALDRLTNVVSLHNGLNCQPSALAEAMDCVALQARAGHDVEQAAETCLQKADLAPPQQ</sequence>
<dbReference type="RefSeq" id="WP_023851412.1">
    <property type="nucleotide sequence ID" value="NZ_CP047166.1"/>
</dbReference>
<keyword evidence="3" id="KW-1185">Reference proteome</keyword>
<evidence type="ECO:0000313" key="3">
    <source>
        <dbReference type="Proteomes" id="UP000596387"/>
    </source>
</evidence>
<evidence type="ECO:0000256" key="1">
    <source>
        <dbReference type="SAM" id="SignalP"/>
    </source>
</evidence>
<feature type="signal peptide" evidence="1">
    <location>
        <begin position="1"/>
        <end position="17"/>
    </location>
</feature>
<proteinExistence type="predicted"/>
<feature type="chain" id="PRO_5045383735" description="UrcA family protein" evidence="1">
    <location>
        <begin position="18"/>
        <end position="105"/>
    </location>
</feature>
<keyword evidence="1" id="KW-0732">Signal</keyword>
<organism evidence="2 3">
    <name type="scientific">Ponticoccus alexandrii</name>
    <dbReference type="NCBI Taxonomy" id="1943633"/>
    <lineage>
        <taxon>Bacteria</taxon>
        <taxon>Pseudomonadati</taxon>
        <taxon>Pseudomonadota</taxon>
        <taxon>Alphaproteobacteria</taxon>
        <taxon>Rhodobacterales</taxon>
        <taxon>Roseobacteraceae</taxon>
        <taxon>Ponticoccus</taxon>
    </lineage>
</organism>
<dbReference type="Proteomes" id="UP000596387">
    <property type="component" value="Chromosome"/>
</dbReference>
<protein>
    <recommendedName>
        <fullName evidence="4">UrcA family protein</fullName>
    </recommendedName>
</protein>
<name>A0ABX7FEM2_9RHOB</name>
<accession>A0ABX7FEM2</accession>
<reference evidence="2 3" key="1">
    <citation type="submission" date="2019-12" db="EMBL/GenBank/DDBJ databases">
        <title>Complete Genome Sequence of a Quorum-Sensing Bacterium,Rhodobacteraceae bacterium C31, Isolated from a marine microalgae symbiotic bacteria.</title>
        <authorList>
            <person name="Zhang Y."/>
        </authorList>
    </citation>
    <scope>NUCLEOTIDE SEQUENCE [LARGE SCALE GENOMIC DNA]</scope>
    <source>
        <strain evidence="2 3">C31</strain>
    </source>
</reference>
<evidence type="ECO:0000313" key="2">
    <source>
        <dbReference type="EMBL" id="QRF68153.1"/>
    </source>
</evidence>
<gene>
    <name evidence="2" type="ORF">GQA70_18655</name>
</gene>
<dbReference type="EMBL" id="CP047166">
    <property type="protein sequence ID" value="QRF68153.1"/>
    <property type="molecule type" value="Genomic_DNA"/>
</dbReference>